<reference evidence="2" key="1">
    <citation type="journal article" date="2019" name="Int. J. Syst. Evol. Microbiol.">
        <title>The Global Catalogue of Microorganisms (GCM) 10K type strain sequencing project: providing services to taxonomists for standard genome sequencing and annotation.</title>
        <authorList>
            <consortium name="The Broad Institute Genomics Platform"/>
            <consortium name="The Broad Institute Genome Sequencing Center for Infectious Disease"/>
            <person name="Wu L."/>
            <person name="Ma J."/>
        </authorList>
    </citation>
    <scope>NUCLEOTIDE SEQUENCE [LARGE SCALE GENOMIC DNA]</scope>
    <source>
        <strain evidence="2">CCM 8904</strain>
    </source>
</reference>
<organism evidence="1 2">
    <name type="scientific">Loigolactobacillus jiayinensis</name>
    <dbReference type="NCBI Taxonomy" id="2486016"/>
    <lineage>
        <taxon>Bacteria</taxon>
        <taxon>Bacillati</taxon>
        <taxon>Bacillota</taxon>
        <taxon>Bacilli</taxon>
        <taxon>Lactobacillales</taxon>
        <taxon>Lactobacillaceae</taxon>
        <taxon>Loigolactobacillus</taxon>
    </lineage>
</organism>
<sequence length="118" mass="14039">MDIDYDQFKSLGELREFFANYVRDKNNQPHSSLPNKISLIDRLNSEPDMIQQVYQKRLDIAFLHREERCVANDGTIKLHGRQFETGQTTIGERVTFRYQLDLSAIYTEWNEQLMPIQR</sequence>
<accession>A0ABW1RBU3</accession>
<dbReference type="RefSeq" id="WP_125552566.1">
    <property type="nucleotide sequence ID" value="NZ_JBHSSL010000009.1"/>
</dbReference>
<name>A0ABW1RBU3_9LACO</name>
<evidence type="ECO:0000313" key="2">
    <source>
        <dbReference type="Proteomes" id="UP001596289"/>
    </source>
</evidence>
<gene>
    <name evidence="1" type="ORF">ACFQGP_01325</name>
</gene>
<proteinExistence type="predicted"/>
<keyword evidence="2" id="KW-1185">Reference proteome</keyword>
<evidence type="ECO:0008006" key="3">
    <source>
        <dbReference type="Google" id="ProtNLM"/>
    </source>
</evidence>
<comment type="caution">
    <text evidence="1">The sequence shown here is derived from an EMBL/GenBank/DDBJ whole genome shotgun (WGS) entry which is preliminary data.</text>
</comment>
<protein>
    <recommendedName>
        <fullName evidence="3">Transposase</fullName>
    </recommendedName>
</protein>
<dbReference type="EMBL" id="JBHSSL010000009">
    <property type="protein sequence ID" value="MFC6169228.1"/>
    <property type="molecule type" value="Genomic_DNA"/>
</dbReference>
<dbReference type="Proteomes" id="UP001596289">
    <property type="component" value="Unassembled WGS sequence"/>
</dbReference>
<evidence type="ECO:0000313" key="1">
    <source>
        <dbReference type="EMBL" id="MFC6169228.1"/>
    </source>
</evidence>